<dbReference type="AlphaFoldDB" id="A0A6A9JMR4"/>
<dbReference type="RefSeq" id="WP_058017807.1">
    <property type="nucleotide sequence ID" value="NZ_CP115287.1"/>
</dbReference>
<proteinExistence type="predicted"/>
<name>A0A6A9JMR4_PSEAI</name>
<sequence length="76" mass="8156">MGELVIGRKSGAGNPRALVGGPDGFQSIAWTKVFHVIDAQPNQTIHVWLPVTLLGLFVAIIWHENGAVCLPGRGDR</sequence>
<protein>
    <submittedName>
        <fullName evidence="2">Uncharacterized protein</fullName>
    </submittedName>
</protein>
<gene>
    <name evidence="2" type="ORF">GNQ20_01450</name>
</gene>
<accession>A0A6A9JMR4</accession>
<evidence type="ECO:0000313" key="2">
    <source>
        <dbReference type="EMBL" id="MUI56475.1"/>
    </source>
</evidence>
<evidence type="ECO:0000256" key="1">
    <source>
        <dbReference type="SAM" id="Phobius"/>
    </source>
</evidence>
<keyword evidence="1" id="KW-0812">Transmembrane</keyword>
<dbReference type="EMBL" id="WOAJ01000001">
    <property type="protein sequence ID" value="MUI56475.1"/>
    <property type="molecule type" value="Genomic_DNA"/>
</dbReference>
<comment type="caution">
    <text evidence="2">The sequence shown here is derived from an EMBL/GenBank/DDBJ whole genome shotgun (WGS) entry which is preliminary data.</text>
</comment>
<keyword evidence="1" id="KW-1133">Transmembrane helix</keyword>
<reference evidence="2" key="1">
    <citation type="submission" date="2019-11" db="EMBL/GenBank/DDBJ databases">
        <title>Genomes of ocular Pseudomonas aeruginosa isolates.</title>
        <authorList>
            <person name="Khan M."/>
            <person name="Rice S.A."/>
            <person name="Willcox M.D.P."/>
            <person name="Stapleton F."/>
        </authorList>
    </citation>
    <scope>NUCLEOTIDE SEQUENCE</scope>
    <source>
        <strain evidence="2">PA206</strain>
    </source>
</reference>
<organism evidence="2">
    <name type="scientific">Pseudomonas aeruginosa</name>
    <dbReference type="NCBI Taxonomy" id="287"/>
    <lineage>
        <taxon>Bacteria</taxon>
        <taxon>Pseudomonadati</taxon>
        <taxon>Pseudomonadota</taxon>
        <taxon>Gammaproteobacteria</taxon>
        <taxon>Pseudomonadales</taxon>
        <taxon>Pseudomonadaceae</taxon>
        <taxon>Pseudomonas</taxon>
    </lineage>
</organism>
<feature type="transmembrane region" description="Helical" evidence="1">
    <location>
        <begin position="45"/>
        <end position="63"/>
    </location>
</feature>
<keyword evidence="1" id="KW-0472">Membrane</keyword>